<feature type="compositionally biased region" description="Basic and acidic residues" evidence="2">
    <location>
        <begin position="376"/>
        <end position="400"/>
    </location>
</feature>
<dbReference type="GO" id="GO:0043130">
    <property type="term" value="F:ubiquitin binding"/>
    <property type="evidence" value="ECO:0007669"/>
    <property type="project" value="InterPro"/>
</dbReference>
<sequence length="451" mass="51267">MDFISSVRFKCPTQLTKRTELIIGAYIEKRYASSISNGEPFRIMDVLPFTFSCVELQMAIIVFKGRQSSFLLFAWATKFESSNYMWRRTWYQSTTRRTLTDKYKGSRTPLFTAVTTLSVEEGRAHDIAWLDFQARSTRVVGALPVVACRPVMGVDVYKPYKISVVGCNYEMGIIYKSIFHPFYRWRNGMMDESLLCQGLALNDDLQRLLAKHEAISSGTLGLVIKSKPESLGALVDVEGPLVDTGDSSERPDRREIQGVYKSTEAYYPNIRVDSLWRDQSSRKIWNLERRASRKLDINISTLRLFYQIGAVSCRHGAKKHAENGFSSMILEEDCEDLKVASFGIKGSLHDSIPEITRQLNQQIKNLFRHTFLEVQEKSRTAQEPKKDVSGVAGNKEKAESKGPTGPMAHQHSGALLEQRSTTTGITPMAGFYMNRSSERDFFDRNHQDSQI</sequence>
<reference evidence="3 4" key="1">
    <citation type="journal article" date="2020" name="bioRxiv">
        <title>Sequence and annotation of 42 cannabis genomes reveals extensive copy number variation in cannabinoid synthesis and pathogen resistance genes.</title>
        <authorList>
            <person name="Mckernan K.J."/>
            <person name="Helbert Y."/>
            <person name="Kane L.T."/>
            <person name="Ebling H."/>
            <person name="Zhang L."/>
            <person name="Liu B."/>
            <person name="Eaton Z."/>
            <person name="Mclaughlin S."/>
            <person name="Kingan S."/>
            <person name="Baybayan P."/>
            <person name="Concepcion G."/>
            <person name="Jordan M."/>
            <person name="Riva A."/>
            <person name="Barbazuk W."/>
            <person name="Harkins T."/>
        </authorList>
    </citation>
    <scope>NUCLEOTIDE SEQUENCE [LARGE SCALE GENOMIC DNA]</scope>
    <source>
        <strain evidence="4">cv. Jamaican Lion 4</strain>
        <tissue evidence="3">Leaf</tissue>
    </source>
</reference>
<organism evidence="3 4">
    <name type="scientific">Cannabis sativa</name>
    <name type="common">Hemp</name>
    <name type="synonym">Marijuana</name>
    <dbReference type="NCBI Taxonomy" id="3483"/>
    <lineage>
        <taxon>Eukaryota</taxon>
        <taxon>Viridiplantae</taxon>
        <taxon>Streptophyta</taxon>
        <taxon>Embryophyta</taxon>
        <taxon>Tracheophyta</taxon>
        <taxon>Spermatophyta</taxon>
        <taxon>Magnoliopsida</taxon>
        <taxon>eudicotyledons</taxon>
        <taxon>Gunneridae</taxon>
        <taxon>Pentapetalae</taxon>
        <taxon>rosids</taxon>
        <taxon>fabids</taxon>
        <taxon>Rosales</taxon>
        <taxon>Cannabaceae</taxon>
        <taxon>Cannabis</taxon>
    </lineage>
</organism>
<proteinExistence type="inferred from homology"/>
<dbReference type="GO" id="GO:0043328">
    <property type="term" value="P:protein transport to vacuole involved in ubiquitin-dependent protein catabolic process via the multivesicular body sorting pathway"/>
    <property type="evidence" value="ECO:0007669"/>
    <property type="project" value="InterPro"/>
</dbReference>
<dbReference type="PANTHER" id="PTHR45898:SF4">
    <property type="entry name" value="TARGET OF MYB PROTEIN 1"/>
    <property type="match status" value="1"/>
</dbReference>
<evidence type="ECO:0000313" key="4">
    <source>
        <dbReference type="Proteomes" id="UP000583929"/>
    </source>
</evidence>
<gene>
    <name evidence="3" type="ORF">G4B88_015928</name>
</gene>
<dbReference type="GO" id="GO:0035091">
    <property type="term" value="F:phosphatidylinositol binding"/>
    <property type="evidence" value="ECO:0007669"/>
    <property type="project" value="InterPro"/>
</dbReference>
<evidence type="ECO:0000313" key="3">
    <source>
        <dbReference type="EMBL" id="KAF4358543.1"/>
    </source>
</evidence>
<keyword evidence="4" id="KW-1185">Reference proteome</keyword>
<feature type="region of interest" description="Disordered" evidence="2">
    <location>
        <begin position="376"/>
        <end position="412"/>
    </location>
</feature>
<protein>
    <submittedName>
        <fullName evidence="3">Uncharacterized protein</fullName>
    </submittedName>
</protein>
<dbReference type="InterPro" id="IPR044836">
    <property type="entry name" value="TOL_plant"/>
</dbReference>
<dbReference type="EMBL" id="JAATIQ010000381">
    <property type="protein sequence ID" value="KAF4358543.1"/>
    <property type="molecule type" value="Genomic_DNA"/>
</dbReference>
<comment type="caution">
    <text evidence="3">The sequence shown here is derived from an EMBL/GenBank/DDBJ whole genome shotgun (WGS) entry which is preliminary data.</text>
</comment>
<comment type="similarity">
    <text evidence="1">Belongs to the TOM1 family.</text>
</comment>
<dbReference type="Proteomes" id="UP000583929">
    <property type="component" value="Unassembled WGS sequence"/>
</dbReference>
<accession>A0A7J6EJF7</accession>
<name>A0A7J6EJF7_CANSA</name>
<evidence type="ECO:0000256" key="1">
    <source>
        <dbReference type="ARBA" id="ARBA00007708"/>
    </source>
</evidence>
<evidence type="ECO:0000256" key="2">
    <source>
        <dbReference type="SAM" id="MobiDB-lite"/>
    </source>
</evidence>
<dbReference type="AlphaFoldDB" id="A0A7J6EJF7"/>
<dbReference type="PANTHER" id="PTHR45898">
    <property type="entry name" value="TOM1-LIKE PROTEIN"/>
    <property type="match status" value="1"/>
</dbReference>